<feature type="transmembrane region" description="Helical" evidence="7">
    <location>
        <begin position="7"/>
        <end position="31"/>
    </location>
</feature>
<dbReference type="SUPFAM" id="SSF103473">
    <property type="entry name" value="MFS general substrate transporter"/>
    <property type="match status" value="1"/>
</dbReference>
<dbReference type="AlphaFoldDB" id="A0A1H3RE58"/>
<evidence type="ECO:0000256" key="6">
    <source>
        <dbReference type="ARBA" id="ARBA00023136"/>
    </source>
</evidence>
<evidence type="ECO:0000256" key="3">
    <source>
        <dbReference type="ARBA" id="ARBA00022448"/>
    </source>
</evidence>
<feature type="transmembrane region" description="Helical" evidence="7">
    <location>
        <begin position="76"/>
        <end position="93"/>
    </location>
</feature>
<comment type="subcellular location">
    <subcellularLocation>
        <location evidence="1">Cell membrane</location>
        <topology evidence="1">Multi-pass membrane protein</topology>
    </subcellularLocation>
</comment>
<dbReference type="Gene3D" id="1.20.1250.20">
    <property type="entry name" value="MFS general substrate transporter like domains"/>
    <property type="match status" value="1"/>
</dbReference>
<dbReference type="RefSeq" id="WP_090793665.1">
    <property type="nucleotide sequence ID" value="NZ_BOND01000008.1"/>
</dbReference>
<dbReference type="GO" id="GO:0022857">
    <property type="term" value="F:transmembrane transporter activity"/>
    <property type="evidence" value="ECO:0007669"/>
    <property type="project" value="InterPro"/>
</dbReference>
<gene>
    <name evidence="9" type="ORF">SAMN05421684_3694</name>
</gene>
<feature type="transmembrane region" description="Helical" evidence="7">
    <location>
        <begin position="281"/>
        <end position="299"/>
    </location>
</feature>
<dbReference type="EMBL" id="FNQB01000002">
    <property type="protein sequence ID" value="SDZ23229.1"/>
    <property type="molecule type" value="Genomic_DNA"/>
</dbReference>
<feature type="transmembrane region" description="Helical" evidence="7">
    <location>
        <begin position="338"/>
        <end position="363"/>
    </location>
</feature>
<dbReference type="PROSITE" id="PS00216">
    <property type="entry name" value="SUGAR_TRANSPORT_1"/>
    <property type="match status" value="1"/>
</dbReference>
<keyword evidence="6 7" id="KW-0472">Membrane</keyword>
<organism evidence="9 10">
    <name type="scientific">Asanoa ishikariensis</name>
    <dbReference type="NCBI Taxonomy" id="137265"/>
    <lineage>
        <taxon>Bacteria</taxon>
        <taxon>Bacillati</taxon>
        <taxon>Actinomycetota</taxon>
        <taxon>Actinomycetes</taxon>
        <taxon>Micromonosporales</taxon>
        <taxon>Micromonosporaceae</taxon>
        <taxon>Asanoa</taxon>
    </lineage>
</organism>
<feature type="transmembrane region" description="Helical" evidence="7">
    <location>
        <begin position="43"/>
        <end position="64"/>
    </location>
</feature>
<evidence type="ECO:0000256" key="2">
    <source>
        <dbReference type="ARBA" id="ARBA00007520"/>
    </source>
</evidence>
<evidence type="ECO:0000256" key="7">
    <source>
        <dbReference type="SAM" id="Phobius"/>
    </source>
</evidence>
<dbReference type="InterPro" id="IPR020846">
    <property type="entry name" value="MFS_dom"/>
</dbReference>
<feature type="transmembrane region" description="Helical" evidence="7">
    <location>
        <begin position="369"/>
        <end position="388"/>
    </location>
</feature>
<dbReference type="InterPro" id="IPR005829">
    <property type="entry name" value="Sugar_transporter_CS"/>
</dbReference>
<dbReference type="Pfam" id="PF07690">
    <property type="entry name" value="MFS_1"/>
    <property type="match status" value="1"/>
</dbReference>
<dbReference type="InterPro" id="IPR036259">
    <property type="entry name" value="MFS_trans_sf"/>
</dbReference>
<sequence>MRRAPALSFLLVTVFVDMLGLGIVVPIVPALMLELTGRSADAVVWSGLLGSTFGLAQFLTAPLLGRLADRYGRRPVLLTALACLGLDWVGHALTPTVGLLLACHALAGACAGTTTVVNAYVADVTPPDRRAHAFALVGSAFGLGFVAGPVIGGLLGAVDPRLPFWAAAGLAFANVAYGALVLPESRPGDRTTPLSLRAASPFAAIAAVARRPVLGRLMLARFCADVARMTHQAIWTFFVTHQFAWNTVQVGVTMSAGAVAGAVFQARAVGPIVARLGDRRAAVVGSLCGALALAGTAFATSPAAIYVLQAVGVLGAVGAAAGQSWLARVTGADERGTVNGALTGVAAVAETTVPLVAGAAFAWSLTHAAPGLVFAVAGAFAAASTFLLTRTKEGPLVNAFRSGRDPS</sequence>
<dbReference type="PANTHER" id="PTHR23504:SF15">
    <property type="entry name" value="MAJOR FACILITATOR SUPERFAMILY (MFS) PROFILE DOMAIN-CONTAINING PROTEIN"/>
    <property type="match status" value="1"/>
</dbReference>
<reference evidence="10" key="1">
    <citation type="submission" date="2016-10" db="EMBL/GenBank/DDBJ databases">
        <authorList>
            <person name="Varghese N."/>
            <person name="Submissions S."/>
        </authorList>
    </citation>
    <scope>NUCLEOTIDE SEQUENCE [LARGE SCALE GENOMIC DNA]</scope>
    <source>
        <strain evidence="10">DSM 44718</strain>
    </source>
</reference>
<keyword evidence="3" id="KW-0813">Transport</keyword>
<evidence type="ECO:0000256" key="4">
    <source>
        <dbReference type="ARBA" id="ARBA00022692"/>
    </source>
</evidence>
<dbReference type="InterPro" id="IPR001958">
    <property type="entry name" value="Tet-R_TetA/multi-R_MdtG-like"/>
</dbReference>
<keyword evidence="10" id="KW-1185">Reference proteome</keyword>
<evidence type="ECO:0000313" key="9">
    <source>
        <dbReference type="EMBL" id="SDZ23229.1"/>
    </source>
</evidence>
<feature type="transmembrane region" description="Helical" evidence="7">
    <location>
        <begin position="164"/>
        <end position="182"/>
    </location>
</feature>
<dbReference type="PROSITE" id="PS50850">
    <property type="entry name" value="MFS"/>
    <property type="match status" value="1"/>
</dbReference>
<name>A0A1H3RE58_9ACTN</name>
<evidence type="ECO:0000256" key="1">
    <source>
        <dbReference type="ARBA" id="ARBA00004651"/>
    </source>
</evidence>
<proteinExistence type="inferred from homology"/>
<keyword evidence="4 7" id="KW-0812">Transmembrane</keyword>
<dbReference type="PRINTS" id="PR01035">
    <property type="entry name" value="TCRTETA"/>
</dbReference>
<dbReference type="Proteomes" id="UP000199632">
    <property type="component" value="Unassembled WGS sequence"/>
</dbReference>
<dbReference type="GO" id="GO:0005886">
    <property type="term" value="C:plasma membrane"/>
    <property type="evidence" value="ECO:0007669"/>
    <property type="project" value="UniProtKB-SubCell"/>
</dbReference>
<feature type="transmembrane region" description="Helical" evidence="7">
    <location>
        <begin position="133"/>
        <end position="158"/>
    </location>
</feature>
<dbReference type="OrthoDB" id="9764259at2"/>
<dbReference type="STRING" id="137265.SAMN05421684_3694"/>
<evidence type="ECO:0000256" key="5">
    <source>
        <dbReference type="ARBA" id="ARBA00022989"/>
    </source>
</evidence>
<feature type="transmembrane region" description="Helical" evidence="7">
    <location>
        <begin position="99"/>
        <end position="121"/>
    </location>
</feature>
<keyword evidence="5 7" id="KW-1133">Transmembrane helix</keyword>
<dbReference type="PANTHER" id="PTHR23504">
    <property type="entry name" value="MAJOR FACILITATOR SUPERFAMILY DOMAIN-CONTAINING PROTEIN 10"/>
    <property type="match status" value="1"/>
</dbReference>
<comment type="similarity">
    <text evidence="2">Belongs to the major facilitator superfamily. TCR/Tet family.</text>
</comment>
<feature type="transmembrane region" description="Helical" evidence="7">
    <location>
        <begin position="305"/>
        <end position="326"/>
    </location>
</feature>
<evidence type="ECO:0000259" key="8">
    <source>
        <dbReference type="PROSITE" id="PS50850"/>
    </source>
</evidence>
<evidence type="ECO:0000313" key="10">
    <source>
        <dbReference type="Proteomes" id="UP000199632"/>
    </source>
</evidence>
<accession>A0A1H3RE58</accession>
<dbReference type="InterPro" id="IPR011701">
    <property type="entry name" value="MFS"/>
</dbReference>
<feature type="domain" description="Major facilitator superfamily (MFS) profile" evidence="8">
    <location>
        <begin position="6"/>
        <end position="393"/>
    </location>
</feature>
<protein>
    <submittedName>
        <fullName evidence="9">MFS transporter, DHA1 family, tetracycline resistance protein</fullName>
    </submittedName>
</protein>